<gene>
    <name evidence="3" type="ORF">ATO12_02300</name>
</gene>
<comment type="caution">
    <text evidence="3">The sequence shown here is derived from an EMBL/GenBank/DDBJ whole genome shotgun (WGS) entry which is preliminary data.</text>
</comment>
<reference evidence="3 4" key="1">
    <citation type="submission" date="2014-04" db="EMBL/GenBank/DDBJ databases">
        <title>Aquimarina sp. 22II-S11-z7 Genome Sequencing.</title>
        <authorList>
            <person name="Lai Q."/>
        </authorList>
    </citation>
    <scope>NUCLEOTIDE SEQUENCE [LARGE SCALE GENOMIC DNA]</scope>
    <source>
        <strain evidence="3 4">22II-S11-z7</strain>
    </source>
</reference>
<feature type="signal peptide" evidence="1">
    <location>
        <begin position="1"/>
        <end position="19"/>
    </location>
</feature>
<keyword evidence="4" id="KW-1185">Reference proteome</keyword>
<dbReference type="OrthoDB" id="9786766at2"/>
<dbReference type="Proteomes" id="UP000023541">
    <property type="component" value="Unassembled WGS sequence"/>
</dbReference>
<evidence type="ECO:0000313" key="4">
    <source>
        <dbReference type="Proteomes" id="UP000023541"/>
    </source>
</evidence>
<proteinExistence type="predicted"/>
<keyword evidence="1" id="KW-0732">Signal</keyword>
<accession>A0A023C065</accession>
<feature type="domain" description="DUF5916" evidence="2">
    <location>
        <begin position="231"/>
        <end position="333"/>
    </location>
</feature>
<dbReference type="EMBL" id="AQRA01000001">
    <property type="protein sequence ID" value="EZH75640.1"/>
    <property type="molecule type" value="Genomic_DNA"/>
</dbReference>
<dbReference type="Pfam" id="PF19313">
    <property type="entry name" value="DUF5916"/>
    <property type="match status" value="1"/>
</dbReference>
<sequence length="720" mass="83374">MKNIFLIALCFLSALHTLAQTKTIQFKKAIITVDGQLDEPIWKELPEHSGFYNYMPIDEGLAENQTSVQLFHNGEYLYVSLIYNDTTSRTQVSSLKRDVPIGLSDGFAMVLDTQNQQQNAYYFSVNSYSTQIDGIVERINEGYDFSTSWNTIWKAKAFMNGKQKQYEIAIPLKALNFDANNAVFGVQFYVRDIKNNSWTILKNVKRNYRLFDLRFTEKMTVEALPNTSNSRFTVTPSITANYQNDVVEDDTETTVKPSLDVQYNVTSSLRLDATINPDFSQIDIDQQVTNLTRFSVFFPERRNFFLENSDLFSNLGADGVNPFYSRRIGANSDIQFGLKLSGNVSPKTRIGILNVQTDKENEIASENFGALVTEQQLSKNFTATGFFINRQQTDKFEFTNDYNRVTGVNVNYKSDNNKWLGLANFGKSFTDGISKDNNFYNAGIWFNKRGLEWNASIKNVGKNYITDVGFTPRLYNYDAINDVVVREGYTQTTAGIEYQKFYEKSKTINSVRYLNYSNDTYLDEHGKLNQSSHFLNSAIFFKNLSALYYVFRYEYVDLKYGFDPLGNGNSLIPDKYRFGILRIGYNSANNQKFRYRFNMSAGNYYSGKRVAGGTYLNYQLLPFANLELRYDINKIDLNLLGKETFHLARFTGQVFFSNRLNWTTYVQYNTQRDNFNINSRLQWEYKPLSYIYMVVSDNYNKDIARTNWGVAFKMNYRFDF</sequence>
<dbReference type="RefSeq" id="WP_034238268.1">
    <property type="nucleotide sequence ID" value="NZ_AQRA01000001.1"/>
</dbReference>
<protein>
    <recommendedName>
        <fullName evidence="2">DUF5916 domain-containing protein</fullName>
    </recommendedName>
</protein>
<dbReference type="Gene3D" id="2.60.40.1190">
    <property type="match status" value="1"/>
</dbReference>
<dbReference type="CDD" id="cd09618">
    <property type="entry name" value="CBM9_like_2"/>
    <property type="match status" value="1"/>
</dbReference>
<dbReference type="InterPro" id="IPR045670">
    <property type="entry name" value="DUF5916"/>
</dbReference>
<evidence type="ECO:0000313" key="3">
    <source>
        <dbReference type="EMBL" id="EZH75640.1"/>
    </source>
</evidence>
<dbReference type="AlphaFoldDB" id="A0A023C065"/>
<dbReference type="STRING" id="1317122.ATO12_02300"/>
<evidence type="ECO:0000259" key="2">
    <source>
        <dbReference type="Pfam" id="PF19313"/>
    </source>
</evidence>
<evidence type="ECO:0000256" key="1">
    <source>
        <dbReference type="SAM" id="SignalP"/>
    </source>
</evidence>
<feature type="chain" id="PRO_5001512526" description="DUF5916 domain-containing protein" evidence="1">
    <location>
        <begin position="20"/>
        <end position="720"/>
    </location>
</feature>
<name>A0A023C065_9FLAO</name>
<dbReference type="eggNOG" id="COG2091">
    <property type="taxonomic scope" value="Bacteria"/>
</dbReference>
<organism evidence="3 4">
    <name type="scientific">Aquimarina atlantica</name>
    <dbReference type="NCBI Taxonomy" id="1317122"/>
    <lineage>
        <taxon>Bacteria</taxon>
        <taxon>Pseudomonadati</taxon>
        <taxon>Bacteroidota</taxon>
        <taxon>Flavobacteriia</taxon>
        <taxon>Flavobacteriales</taxon>
        <taxon>Flavobacteriaceae</taxon>
        <taxon>Aquimarina</taxon>
    </lineage>
</organism>
<dbReference type="SUPFAM" id="SSF49344">
    <property type="entry name" value="CBD9-like"/>
    <property type="match status" value="1"/>
</dbReference>